<protein>
    <submittedName>
        <fullName evidence="5">Unannotated protein</fullName>
    </submittedName>
</protein>
<sequence>MATMGTMANFVMGEDGSTSFAGSSKALSSPFDRARFHEIRSKASAILIGGESARTEPYQVTPIPLVIISRSGDIPDSIRANPKAQIWQLDPIAALTKAKSEFGENILIEGGINLLKIYLLENLIDEFYLTISQKSGGEGVYDLNSLTRNFIIESSEKVGSDTFLKLLRN</sequence>
<evidence type="ECO:0000256" key="1">
    <source>
        <dbReference type="ARBA" id="ARBA00005104"/>
    </source>
</evidence>
<evidence type="ECO:0000256" key="2">
    <source>
        <dbReference type="ARBA" id="ARBA00022857"/>
    </source>
</evidence>
<dbReference type="InterPro" id="IPR002734">
    <property type="entry name" value="RibDG_C"/>
</dbReference>
<feature type="domain" description="Bacterial bifunctional deaminase-reductase C-terminal" evidence="4">
    <location>
        <begin position="8"/>
        <end position="162"/>
    </location>
</feature>
<reference evidence="5" key="1">
    <citation type="submission" date="2020-05" db="EMBL/GenBank/DDBJ databases">
        <authorList>
            <person name="Chiriac C."/>
            <person name="Salcher M."/>
            <person name="Ghai R."/>
            <person name="Kavagutti S V."/>
        </authorList>
    </citation>
    <scope>NUCLEOTIDE SEQUENCE</scope>
</reference>
<organism evidence="5">
    <name type="scientific">freshwater metagenome</name>
    <dbReference type="NCBI Taxonomy" id="449393"/>
    <lineage>
        <taxon>unclassified sequences</taxon>
        <taxon>metagenomes</taxon>
        <taxon>ecological metagenomes</taxon>
    </lineage>
</organism>
<dbReference type="EMBL" id="CAEZZJ010000079">
    <property type="protein sequence ID" value="CAB4759860.1"/>
    <property type="molecule type" value="Genomic_DNA"/>
</dbReference>
<keyword evidence="2" id="KW-0521">NADP</keyword>
<dbReference type="AlphaFoldDB" id="A0A6J6UJ37"/>
<evidence type="ECO:0000256" key="3">
    <source>
        <dbReference type="ARBA" id="ARBA00023002"/>
    </source>
</evidence>
<dbReference type="InterPro" id="IPR050765">
    <property type="entry name" value="Riboflavin_Biosynth_HTPR"/>
</dbReference>
<name>A0A6J6UJ37_9ZZZZ</name>
<comment type="pathway">
    <text evidence="1">Cofactor biosynthesis; riboflavin biosynthesis.</text>
</comment>
<dbReference type="GO" id="GO:0008703">
    <property type="term" value="F:5-amino-6-(5-phosphoribosylamino)uracil reductase activity"/>
    <property type="evidence" value="ECO:0007669"/>
    <property type="project" value="InterPro"/>
</dbReference>
<dbReference type="PANTHER" id="PTHR38011">
    <property type="entry name" value="DIHYDROFOLATE REDUCTASE FAMILY PROTEIN (AFU_ORTHOLOGUE AFUA_8G06820)"/>
    <property type="match status" value="1"/>
</dbReference>
<keyword evidence="3" id="KW-0560">Oxidoreductase</keyword>
<proteinExistence type="predicted"/>
<dbReference type="PANTHER" id="PTHR38011:SF7">
    <property type="entry name" value="2,5-DIAMINO-6-RIBOSYLAMINO-4(3H)-PYRIMIDINONE 5'-PHOSPHATE REDUCTASE"/>
    <property type="match status" value="1"/>
</dbReference>
<dbReference type="Gene3D" id="3.40.430.10">
    <property type="entry name" value="Dihydrofolate Reductase, subunit A"/>
    <property type="match status" value="2"/>
</dbReference>
<evidence type="ECO:0000313" key="5">
    <source>
        <dbReference type="EMBL" id="CAB4759860.1"/>
    </source>
</evidence>
<dbReference type="InterPro" id="IPR024072">
    <property type="entry name" value="DHFR-like_dom_sf"/>
</dbReference>
<accession>A0A6J6UJ37</accession>
<evidence type="ECO:0000259" key="4">
    <source>
        <dbReference type="Pfam" id="PF01872"/>
    </source>
</evidence>
<dbReference type="Pfam" id="PF01872">
    <property type="entry name" value="RibD_C"/>
    <property type="match status" value="1"/>
</dbReference>
<dbReference type="SUPFAM" id="SSF53597">
    <property type="entry name" value="Dihydrofolate reductase-like"/>
    <property type="match status" value="1"/>
</dbReference>
<dbReference type="GO" id="GO:0009231">
    <property type="term" value="P:riboflavin biosynthetic process"/>
    <property type="evidence" value="ECO:0007669"/>
    <property type="project" value="InterPro"/>
</dbReference>
<gene>
    <name evidence="5" type="ORF">UFOPK2852_00720</name>
</gene>